<dbReference type="EMBL" id="RKHO01000001">
    <property type="protein sequence ID" value="ROR90302.1"/>
    <property type="molecule type" value="Genomic_DNA"/>
</dbReference>
<dbReference type="InterPro" id="IPR036390">
    <property type="entry name" value="WH_DNA-bd_sf"/>
</dbReference>
<dbReference type="GO" id="GO:0003700">
    <property type="term" value="F:DNA-binding transcription factor activity"/>
    <property type="evidence" value="ECO:0007669"/>
    <property type="project" value="InterPro"/>
</dbReference>
<evidence type="ECO:0000313" key="5">
    <source>
        <dbReference type="EMBL" id="ROR90302.1"/>
    </source>
</evidence>
<keyword evidence="3" id="KW-0804">Transcription</keyword>
<dbReference type="Proteomes" id="UP000281738">
    <property type="component" value="Unassembled WGS sequence"/>
</dbReference>
<dbReference type="PANTHER" id="PTHR33154">
    <property type="entry name" value="TRANSCRIPTIONAL REGULATOR, ARSR FAMILY"/>
    <property type="match status" value="1"/>
</dbReference>
<evidence type="ECO:0000313" key="6">
    <source>
        <dbReference type="Proteomes" id="UP000281738"/>
    </source>
</evidence>
<dbReference type="GO" id="GO:0003677">
    <property type="term" value="F:DNA binding"/>
    <property type="evidence" value="ECO:0007669"/>
    <property type="project" value="UniProtKB-KW"/>
</dbReference>
<gene>
    <name evidence="5" type="ORF">EDD33_1138</name>
</gene>
<dbReference type="PANTHER" id="PTHR33154:SF15">
    <property type="entry name" value="REGULATORY PROTEIN ARSR"/>
    <property type="match status" value="1"/>
</dbReference>
<proteinExistence type="predicted"/>
<dbReference type="CDD" id="cd00090">
    <property type="entry name" value="HTH_ARSR"/>
    <property type="match status" value="1"/>
</dbReference>
<evidence type="ECO:0000256" key="1">
    <source>
        <dbReference type="ARBA" id="ARBA00023015"/>
    </source>
</evidence>
<reference evidence="5 6" key="1">
    <citation type="submission" date="2018-11" db="EMBL/GenBank/DDBJ databases">
        <title>Sequencing the genomes of 1000 actinobacteria strains.</title>
        <authorList>
            <person name="Klenk H.-P."/>
        </authorList>
    </citation>
    <scope>NUCLEOTIDE SEQUENCE [LARGE SCALE GENOMIC DNA]</scope>
    <source>
        <strain evidence="5 6">DSM 12652</strain>
    </source>
</reference>
<feature type="domain" description="HTH arsR-type" evidence="4">
    <location>
        <begin position="13"/>
        <end position="95"/>
    </location>
</feature>
<dbReference type="SUPFAM" id="SSF46785">
    <property type="entry name" value="Winged helix' DNA-binding domain"/>
    <property type="match status" value="1"/>
</dbReference>
<dbReference type="InterPro" id="IPR036388">
    <property type="entry name" value="WH-like_DNA-bd_sf"/>
</dbReference>
<protein>
    <submittedName>
        <fullName evidence="5">DNA-binding transcriptional ArsR family regulator</fullName>
    </submittedName>
</protein>
<evidence type="ECO:0000259" key="4">
    <source>
        <dbReference type="SMART" id="SM00418"/>
    </source>
</evidence>
<evidence type="ECO:0000256" key="3">
    <source>
        <dbReference type="ARBA" id="ARBA00023163"/>
    </source>
</evidence>
<comment type="caution">
    <text evidence="5">The sequence shown here is derived from an EMBL/GenBank/DDBJ whole genome shotgun (WGS) entry which is preliminary data.</text>
</comment>
<dbReference type="InterPro" id="IPR051081">
    <property type="entry name" value="HTH_MetalResp_TranReg"/>
</dbReference>
<evidence type="ECO:0000256" key="2">
    <source>
        <dbReference type="ARBA" id="ARBA00023125"/>
    </source>
</evidence>
<accession>A0A3N2CRY2</accession>
<keyword evidence="2 5" id="KW-0238">DNA-binding</keyword>
<keyword evidence="6" id="KW-1185">Reference proteome</keyword>
<dbReference type="AlphaFoldDB" id="A0A3N2CRY2"/>
<dbReference type="RefSeq" id="WP_211332435.1">
    <property type="nucleotide sequence ID" value="NZ_RKHO01000001.1"/>
</dbReference>
<dbReference type="Pfam" id="PF12840">
    <property type="entry name" value="HTH_20"/>
    <property type="match status" value="1"/>
</dbReference>
<dbReference type="InterPro" id="IPR001845">
    <property type="entry name" value="HTH_ArsR_DNA-bd_dom"/>
</dbReference>
<sequence length="198" mass="22459">MSASRPVRRVDRQALQGLAHPLRVQLYDALVSEGAATASELGRRLGESSGSTSYHLRQLERHGFVETDPARGTGRERWWRATEEDLRTRGADFEDDPSAAEAYRILDTEWARSRRGRHESWRASRREWPMPWREAAGESTSHLRLDVEETAELMAEVVALMSSWAERTDGRDGDPRYRSVEVQANVFPNGRPPGVSTD</sequence>
<dbReference type="InterPro" id="IPR011991">
    <property type="entry name" value="ArsR-like_HTH"/>
</dbReference>
<name>A0A3N2CRY2_9ACTN</name>
<dbReference type="Gene3D" id="1.10.10.10">
    <property type="entry name" value="Winged helix-like DNA-binding domain superfamily/Winged helix DNA-binding domain"/>
    <property type="match status" value="1"/>
</dbReference>
<keyword evidence="1" id="KW-0805">Transcription regulation</keyword>
<dbReference type="SMART" id="SM00418">
    <property type="entry name" value="HTH_ARSR"/>
    <property type="match status" value="1"/>
</dbReference>
<organism evidence="5 6">
    <name type="scientific">Nocardioides aurantiacus</name>
    <dbReference type="NCBI Taxonomy" id="86796"/>
    <lineage>
        <taxon>Bacteria</taxon>
        <taxon>Bacillati</taxon>
        <taxon>Actinomycetota</taxon>
        <taxon>Actinomycetes</taxon>
        <taxon>Propionibacteriales</taxon>
        <taxon>Nocardioidaceae</taxon>
        <taxon>Nocardioides</taxon>
    </lineage>
</organism>